<reference evidence="1" key="1">
    <citation type="journal article" date="2014" name="Front. Microbiol.">
        <title>High frequency of phylogenetically diverse reductive dehalogenase-homologous genes in deep subseafloor sedimentary metagenomes.</title>
        <authorList>
            <person name="Kawai M."/>
            <person name="Futagami T."/>
            <person name="Toyoda A."/>
            <person name="Takaki Y."/>
            <person name="Nishi S."/>
            <person name="Hori S."/>
            <person name="Arai W."/>
            <person name="Tsubouchi T."/>
            <person name="Morono Y."/>
            <person name="Uchiyama I."/>
            <person name="Ito T."/>
            <person name="Fujiyama A."/>
            <person name="Inagaki F."/>
            <person name="Takami H."/>
        </authorList>
    </citation>
    <scope>NUCLEOTIDE SEQUENCE</scope>
    <source>
        <strain evidence="1">Expedition CK06-06</strain>
    </source>
</reference>
<accession>X0WVE4</accession>
<proteinExistence type="predicted"/>
<feature type="non-terminal residue" evidence="1">
    <location>
        <position position="1"/>
    </location>
</feature>
<dbReference type="EMBL" id="BARS01032290">
    <property type="protein sequence ID" value="GAG27177.1"/>
    <property type="molecule type" value="Genomic_DNA"/>
</dbReference>
<gene>
    <name evidence="1" type="ORF">S01H1_50137</name>
</gene>
<feature type="non-terminal residue" evidence="1">
    <location>
        <position position="261"/>
    </location>
</feature>
<dbReference type="AlphaFoldDB" id="X0WVE4"/>
<sequence length="261" mass="30087">KKGLRLETGPARPGMPWVMPVLPHDFVVPWGVKYLQWSPWCAHRVIRHIDFLKSDVKYSDTRNLQPNRSMRDIVDSYMHTAPAKLKGLRGFAMPSRTSSNDVEFVELWEIHNAVTQEVITISETKVHRKDTDLLQVDGLPFKNLSFIRHPRSFWTTPQAEFLRFHQAEQFDIALQGSKQRRINALKFLIREGTMHPDELVKALSPEVGIAAMMKQEADLSRDFATVPQGSNFELWQEAEFGRRNARSVIGFSRNQMGEFDA</sequence>
<evidence type="ECO:0000313" key="1">
    <source>
        <dbReference type="EMBL" id="GAG27177.1"/>
    </source>
</evidence>
<comment type="caution">
    <text evidence="1">The sequence shown here is derived from an EMBL/GenBank/DDBJ whole genome shotgun (WGS) entry which is preliminary data.</text>
</comment>
<name>X0WVE4_9ZZZZ</name>
<protein>
    <submittedName>
        <fullName evidence="1">Uncharacterized protein</fullName>
    </submittedName>
</protein>
<organism evidence="1">
    <name type="scientific">marine sediment metagenome</name>
    <dbReference type="NCBI Taxonomy" id="412755"/>
    <lineage>
        <taxon>unclassified sequences</taxon>
        <taxon>metagenomes</taxon>
        <taxon>ecological metagenomes</taxon>
    </lineage>
</organism>